<comment type="caution">
    <text evidence="1">The sequence shown here is derived from an EMBL/GenBank/DDBJ whole genome shotgun (WGS) entry which is preliminary data.</text>
</comment>
<name>A0A414DFG6_MEDGN</name>
<dbReference type="EMBL" id="QSIR01000001">
    <property type="protein sequence ID" value="RHD09411.1"/>
    <property type="molecule type" value="Genomic_DNA"/>
</dbReference>
<accession>A0A414DFG6</accession>
<organism evidence="1 2">
    <name type="scientific">Mediterraneibacter gnavus</name>
    <name type="common">Ruminococcus gnavus</name>
    <dbReference type="NCBI Taxonomy" id="33038"/>
    <lineage>
        <taxon>Bacteria</taxon>
        <taxon>Bacillati</taxon>
        <taxon>Bacillota</taxon>
        <taxon>Clostridia</taxon>
        <taxon>Lachnospirales</taxon>
        <taxon>Lachnospiraceae</taxon>
        <taxon>Mediterraneibacter</taxon>
    </lineage>
</organism>
<proteinExistence type="predicted"/>
<dbReference type="Proteomes" id="UP000284472">
    <property type="component" value="Unassembled WGS sequence"/>
</dbReference>
<sequence>MISLFLCPATAATMAAGRKVLPQGGATNAGRGRSGFFVCKVKKNTALPSSFTAEMEVKIRKWM</sequence>
<gene>
    <name evidence="1" type="ORF">DW812_01275</name>
</gene>
<evidence type="ECO:0000313" key="2">
    <source>
        <dbReference type="Proteomes" id="UP000284472"/>
    </source>
</evidence>
<protein>
    <submittedName>
        <fullName evidence="1">Uncharacterized protein</fullName>
    </submittedName>
</protein>
<evidence type="ECO:0000313" key="1">
    <source>
        <dbReference type="EMBL" id="RHD09411.1"/>
    </source>
</evidence>
<dbReference type="AlphaFoldDB" id="A0A414DFG6"/>
<reference evidence="1 2" key="1">
    <citation type="submission" date="2018-08" db="EMBL/GenBank/DDBJ databases">
        <title>A genome reference for cultivated species of the human gut microbiota.</title>
        <authorList>
            <person name="Zou Y."/>
            <person name="Xue W."/>
            <person name="Luo G."/>
        </authorList>
    </citation>
    <scope>NUCLEOTIDE SEQUENCE [LARGE SCALE GENOMIC DNA]</scope>
    <source>
        <strain evidence="1 2">AM32-6</strain>
    </source>
</reference>